<dbReference type="Proteomes" id="UP001065298">
    <property type="component" value="Chromosome 8"/>
</dbReference>
<organism evidence="1 2">
    <name type="scientific">Fusarium keratoplasticum</name>
    <dbReference type="NCBI Taxonomy" id="1328300"/>
    <lineage>
        <taxon>Eukaryota</taxon>
        <taxon>Fungi</taxon>
        <taxon>Dikarya</taxon>
        <taxon>Ascomycota</taxon>
        <taxon>Pezizomycotina</taxon>
        <taxon>Sordariomycetes</taxon>
        <taxon>Hypocreomycetidae</taxon>
        <taxon>Hypocreales</taxon>
        <taxon>Nectriaceae</taxon>
        <taxon>Fusarium</taxon>
        <taxon>Fusarium solani species complex</taxon>
    </lineage>
</organism>
<protein>
    <submittedName>
        <fullName evidence="1">PA14 domain-containing protein</fullName>
    </submittedName>
</protein>
<reference evidence="1" key="1">
    <citation type="submission" date="2022-06" db="EMBL/GenBank/DDBJ databases">
        <title>Fusarium solani species complex genomes reveal bases of compartmentalisation and animal pathogenesis.</title>
        <authorList>
            <person name="Tsai I.J."/>
        </authorList>
    </citation>
    <scope>NUCLEOTIDE SEQUENCE</scope>
    <source>
        <strain evidence="1">Fu6.1</strain>
    </source>
</reference>
<evidence type="ECO:0000313" key="2">
    <source>
        <dbReference type="Proteomes" id="UP001065298"/>
    </source>
</evidence>
<evidence type="ECO:0000313" key="1">
    <source>
        <dbReference type="EMBL" id="KAI8660059.1"/>
    </source>
</evidence>
<sequence length="170" mass="18412">MVKAIPFENISSSSTVISSIDTTTKLTSTTKISSTTKVSTSAASSTSELATTTTTTIETTSSASTTIESTTMTATACPTPITCNNLGFDWAYYSNPTQNTNTTYSNFHPDSFKKNTPGPIYGSAINLNLDYFALNHHGYIYAYETGTYQFNIPYANDAIYLWLSAKAYIS</sequence>
<dbReference type="EMBL" id="CM046510">
    <property type="protein sequence ID" value="KAI8660059.1"/>
    <property type="molecule type" value="Genomic_DNA"/>
</dbReference>
<name>A0ACC0QLC1_9HYPO</name>
<comment type="caution">
    <text evidence="1">The sequence shown here is derived from an EMBL/GenBank/DDBJ whole genome shotgun (WGS) entry which is preliminary data.</text>
</comment>
<keyword evidence="2" id="KW-1185">Reference proteome</keyword>
<proteinExistence type="predicted"/>
<gene>
    <name evidence="1" type="ORF">NCS57_00982300</name>
</gene>
<accession>A0ACC0QLC1</accession>